<keyword evidence="5" id="KW-1185">Reference proteome</keyword>
<comment type="similarity">
    <text evidence="1">Belongs to the peptidase C1 family.</text>
</comment>
<dbReference type="InterPro" id="IPR013128">
    <property type="entry name" value="Peptidase_C1A"/>
</dbReference>
<reference evidence="4 5" key="1">
    <citation type="journal article" date="2010" name="Plant Cell">
        <title>The Chlorella variabilis NC64A genome reveals adaptation to photosymbiosis, coevolution with viruses, and cryptic sex.</title>
        <authorList>
            <person name="Blanc G."/>
            <person name="Duncan G."/>
            <person name="Agarkova I."/>
            <person name="Borodovsky M."/>
            <person name="Gurnon J."/>
            <person name="Kuo A."/>
            <person name="Lindquist E."/>
            <person name="Lucas S."/>
            <person name="Pangilinan J."/>
            <person name="Polle J."/>
            <person name="Salamov A."/>
            <person name="Terry A."/>
            <person name="Yamada T."/>
            <person name="Dunigan D.D."/>
            <person name="Grigoriev I.V."/>
            <person name="Claverie J.M."/>
            <person name="Van Etten J.L."/>
        </authorList>
    </citation>
    <scope>NUCLEOTIDE SEQUENCE [LARGE SCALE GENOMIC DNA]</scope>
    <source>
        <strain evidence="4 5">NC64A</strain>
    </source>
</reference>
<dbReference type="EMBL" id="GL433855">
    <property type="protein sequence ID" value="EFN52624.1"/>
    <property type="molecule type" value="Genomic_DNA"/>
</dbReference>
<evidence type="ECO:0000259" key="3">
    <source>
        <dbReference type="SMART" id="SM00645"/>
    </source>
</evidence>
<organism evidence="5">
    <name type="scientific">Chlorella variabilis</name>
    <name type="common">Green alga</name>
    <dbReference type="NCBI Taxonomy" id="554065"/>
    <lineage>
        <taxon>Eukaryota</taxon>
        <taxon>Viridiplantae</taxon>
        <taxon>Chlorophyta</taxon>
        <taxon>core chlorophytes</taxon>
        <taxon>Trebouxiophyceae</taxon>
        <taxon>Chlorellales</taxon>
        <taxon>Chlorellaceae</taxon>
        <taxon>Chlorella clade</taxon>
        <taxon>Chlorella</taxon>
    </lineage>
</organism>
<dbReference type="Pfam" id="PF00112">
    <property type="entry name" value="Peptidase_C1"/>
    <property type="match status" value="1"/>
</dbReference>
<feature type="domain" description="Peptidase C1A papain C-terminal" evidence="3">
    <location>
        <begin position="167"/>
        <end position="413"/>
    </location>
</feature>
<dbReference type="STRING" id="554065.E1ZNL1"/>
<dbReference type="InterPro" id="IPR039417">
    <property type="entry name" value="Peptidase_C1A_papain-like"/>
</dbReference>
<dbReference type="InParanoid" id="E1ZNL1"/>
<dbReference type="InterPro" id="IPR038765">
    <property type="entry name" value="Papain-like_cys_pep_sf"/>
</dbReference>
<dbReference type="CDD" id="cd02248">
    <property type="entry name" value="Peptidase_C1A"/>
    <property type="match status" value="1"/>
</dbReference>
<proteinExistence type="inferred from homology"/>
<accession>E1ZNL1</accession>
<feature type="signal peptide" evidence="2">
    <location>
        <begin position="1"/>
        <end position="16"/>
    </location>
</feature>
<dbReference type="GO" id="GO:0006508">
    <property type="term" value="P:proteolysis"/>
    <property type="evidence" value="ECO:0007669"/>
    <property type="project" value="InterPro"/>
</dbReference>
<dbReference type="InterPro" id="IPR000668">
    <property type="entry name" value="Peptidase_C1A_C"/>
</dbReference>
<evidence type="ECO:0000313" key="5">
    <source>
        <dbReference type="Proteomes" id="UP000008141"/>
    </source>
</evidence>
<dbReference type="OrthoDB" id="498368at2759"/>
<sequence length="414" mass="45605">MKLLLLSLFLLPLAAGQQPEPKPEPDYSDYSKRVAWDLHSLKRADQWNREMAALLEKKDTPEGLAELRLRFDGWAKAWGKVYPPMFRLQRSDRFILWLDRLKQVVSENLADFSYWSEMNFYADRTYAEFDEEFDGGFNPEPDAMVLAAAATGRTTPVNVASLKLGRLPRKVDWVAAGKVPAVRRQEELDCWAHAAAVVIESAWAIRNNKKASTTVKAARVSVQQLTGSQRVVAKHPAPPCLADCTGPAASCAGTRSMKYAFDISYQMGSVPERTYPYKDCAPQRCQRGLVSKVPSARRIRPPRAPGSRSIPASTNVTALIAAVARAPVAFAACASNEAFRDYAGGVLAAPKVCNCQLDHVMAIVGYNTKAPVPYWLVQNSRGPSWGAAGRIKIRMDGAGPGMCNMYLMPPEALL</sequence>
<name>E1ZNL1_CHLVA</name>
<dbReference type="GeneID" id="17352129"/>
<dbReference type="eggNOG" id="KOG1543">
    <property type="taxonomic scope" value="Eukaryota"/>
</dbReference>
<dbReference type="SMART" id="SM00645">
    <property type="entry name" value="Pept_C1"/>
    <property type="match status" value="1"/>
</dbReference>
<evidence type="ECO:0000256" key="2">
    <source>
        <dbReference type="SAM" id="SignalP"/>
    </source>
</evidence>
<dbReference type="AlphaFoldDB" id="E1ZNL1"/>
<dbReference type="RefSeq" id="XP_005844726.1">
    <property type="nucleotide sequence ID" value="XM_005844664.1"/>
</dbReference>
<evidence type="ECO:0000313" key="4">
    <source>
        <dbReference type="EMBL" id="EFN52624.1"/>
    </source>
</evidence>
<gene>
    <name evidence="4" type="ORF">CHLNCDRAFT_54361</name>
</gene>
<dbReference type="Gene3D" id="3.90.70.10">
    <property type="entry name" value="Cysteine proteinases"/>
    <property type="match status" value="1"/>
</dbReference>
<feature type="chain" id="PRO_5018792115" description="Peptidase C1A papain C-terminal domain-containing protein" evidence="2">
    <location>
        <begin position="17"/>
        <end position="414"/>
    </location>
</feature>
<evidence type="ECO:0000256" key="1">
    <source>
        <dbReference type="ARBA" id="ARBA00008455"/>
    </source>
</evidence>
<keyword evidence="2" id="KW-0732">Signal</keyword>
<protein>
    <recommendedName>
        <fullName evidence="3">Peptidase C1A papain C-terminal domain-containing protein</fullName>
    </recommendedName>
</protein>
<dbReference type="KEGG" id="cvr:CHLNCDRAFT_54361"/>
<dbReference type="PANTHER" id="PTHR12411">
    <property type="entry name" value="CYSTEINE PROTEASE FAMILY C1-RELATED"/>
    <property type="match status" value="1"/>
</dbReference>
<dbReference type="Proteomes" id="UP000008141">
    <property type="component" value="Unassembled WGS sequence"/>
</dbReference>
<dbReference type="GO" id="GO:0008234">
    <property type="term" value="F:cysteine-type peptidase activity"/>
    <property type="evidence" value="ECO:0007669"/>
    <property type="project" value="InterPro"/>
</dbReference>
<dbReference type="SUPFAM" id="SSF54001">
    <property type="entry name" value="Cysteine proteinases"/>
    <property type="match status" value="1"/>
</dbReference>